<proteinExistence type="predicted"/>
<dbReference type="Proteomes" id="UP000050525">
    <property type="component" value="Unassembled WGS sequence"/>
</dbReference>
<dbReference type="AlphaFoldDB" id="A0A151NER5"/>
<sequence>MEILKFCLQTTCGGQHPPGAHAESPKKIRTMEVYLQLATIIAAILTSVTSRLVAECKIKHQRNSKKSSTIKLIPRIITASWS</sequence>
<gene>
    <name evidence="1" type="ORF">Y1Q_0001026</name>
</gene>
<keyword evidence="2" id="KW-1185">Reference proteome</keyword>
<reference evidence="1 2" key="1">
    <citation type="journal article" date="2012" name="Genome Biol.">
        <title>Sequencing three crocodilian genomes to illuminate the evolution of archosaurs and amniotes.</title>
        <authorList>
            <person name="St John J.A."/>
            <person name="Braun E.L."/>
            <person name="Isberg S.R."/>
            <person name="Miles L.G."/>
            <person name="Chong A.Y."/>
            <person name="Gongora J."/>
            <person name="Dalzell P."/>
            <person name="Moran C."/>
            <person name="Bed'hom B."/>
            <person name="Abzhanov A."/>
            <person name="Burgess S.C."/>
            <person name="Cooksey A.M."/>
            <person name="Castoe T.A."/>
            <person name="Crawford N.G."/>
            <person name="Densmore L.D."/>
            <person name="Drew J.C."/>
            <person name="Edwards S.V."/>
            <person name="Faircloth B.C."/>
            <person name="Fujita M.K."/>
            <person name="Greenwold M.J."/>
            <person name="Hoffmann F.G."/>
            <person name="Howard J.M."/>
            <person name="Iguchi T."/>
            <person name="Janes D.E."/>
            <person name="Khan S.Y."/>
            <person name="Kohno S."/>
            <person name="de Koning A.J."/>
            <person name="Lance S.L."/>
            <person name="McCarthy F.M."/>
            <person name="McCormack J.E."/>
            <person name="Merchant M.E."/>
            <person name="Peterson D.G."/>
            <person name="Pollock D.D."/>
            <person name="Pourmand N."/>
            <person name="Raney B.J."/>
            <person name="Roessler K.A."/>
            <person name="Sanford J.R."/>
            <person name="Sawyer R.H."/>
            <person name="Schmidt C.J."/>
            <person name="Triplett E.W."/>
            <person name="Tuberville T.D."/>
            <person name="Venegas-Anaya M."/>
            <person name="Howard J.T."/>
            <person name="Jarvis E.D."/>
            <person name="Guillette L.J.Jr."/>
            <person name="Glenn T.C."/>
            <person name="Green R.E."/>
            <person name="Ray D.A."/>
        </authorList>
    </citation>
    <scope>NUCLEOTIDE SEQUENCE [LARGE SCALE GENOMIC DNA]</scope>
    <source>
        <strain evidence="1">KSC_2009_1</strain>
    </source>
</reference>
<dbReference type="EMBL" id="AKHW03003207">
    <property type="protein sequence ID" value="KYO35139.1"/>
    <property type="molecule type" value="Genomic_DNA"/>
</dbReference>
<protein>
    <submittedName>
        <fullName evidence="1">Uncharacterized protein</fullName>
    </submittedName>
</protein>
<accession>A0A151NER5</accession>
<comment type="caution">
    <text evidence="1">The sequence shown here is derived from an EMBL/GenBank/DDBJ whole genome shotgun (WGS) entry which is preliminary data.</text>
</comment>
<organism evidence="1 2">
    <name type="scientific">Alligator mississippiensis</name>
    <name type="common">American alligator</name>
    <dbReference type="NCBI Taxonomy" id="8496"/>
    <lineage>
        <taxon>Eukaryota</taxon>
        <taxon>Metazoa</taxon>
        <taxon>Chordata</taxon>
        <taxon>Craniata</taxon>
        <taxon>Vertebrata</taxon>
        <taxon>Euteleostomi</taxon>
        <taxon>Archelosauria</taxon>
        <taxon>Archosauria</taxon>
        <taxon>Crocodylia</taxon>
        <taxon>Alligatoridae</taxon>
        <taxon>Alligatorinae</taxon>
        <taxon>Alligator</taxon>
    </lineage>
</organism>
<evidence type="ECO:0000313" key="2">
    <source>
        <dbReference type="Proteomes" id="UP000050525"/>
    </source>
</evidence>
<evidence type="ECO:0000313" key="1">
    <source>
        <dbReference type="EMBL" id="KYO35139.1"/>
    </source>
</evidence>
<name>A0A151NER5_ALLMI</name>